<name>A0A845GU72_9BURK</name>
<comment type="caution">
    <text evidence="1">The sequence shown here is derived from an EMBL/GenBank/DDBJ whole genome shotgun (WGS) entry which is preliminary data.</text>
</comment>
<evidence type="ECO:0000313" key="1">
    <source>
        <dbReference type="EMBL" id="MYM98033.1"/>
    </source>
</evidence>
<dbReference type="RefSeq" id="WP_161086892.1">
    <property type="nucleotide sequence ID" value="NZ_WWCX01000097.1"/>
</dbReference>
<proteinExistence type="predicted"/>
<dbReference type="Proteomes" id="UP000447355">
    <property type="component" value="Unassembled WGS sequence"/>
</dbReference>
<gene>
    <name evidence="1" type="ORF">GTP90_29720</name>
</gene>
<accession>A0A845GU72</accession>
<dbReference type="EMBL" id="WWCX01000097">
    <property type="protein sequence ID" value="MYM98033.1"/>
    <property type="molecule type" value="Genomic_DNA"/>
</dbReference>
<sequence>MDDKLTGPVAAIIDKHRTTIAPMLAANGGAITRTALQNDAAVRTVAGYCYQLLPGLLRLAVKEPVFIEFVMTHREQLLTKLVEQPAQQR</sequence>
<dbReference type="AlphaFoldDB" id="A0A845GU72"/>
<protein>
    <submittedName>
        <fullName evidence="1">Uncharacterized protein</fullName>
    </submittedName>
</protein>
<evidence type="ECO:0000313" key="2">
    <source>
        <dbReference type="Proteomes" id="UP000447355"/>
    </source>
</evidence>
<organism evidence="1 2">
    <name type="scientific">Duganella vulcania</name>
    <dbReference type="NCBI Taxonomy" id="2692166"/>
    <lineage>
        <taxon>Bacteria</taxon>
        <taxon>Pseudomonadati</taxon>
        <taxon>Pseudomonadota</taxon>
        <taxon>Betaproteobacteria</taxon>
        <taxon>Burkholderiales</taxon>
        <taxon>Oxalobacteraceae</taxon>
        <taxon>Telluria group</taxon>
        <taxon>Duganella</taxon>
    </lineage>
</organism>
<reference evidence="1" key="1">
    <citation type="submission" date="2019-12" db="EMBL/GenBank/DDBJ databases">
        <title>Novel species isolated from a subtropical stream in China.</title>
        <authorList>
            <person name="Lu H."/>
        </authorList>
    </citation>
    <scope>NUCLEOTIDE SEQUENCE [LARGE SCALE GENOMIC DNA]</scope>
    <source>
        <strain evidence="1">FT81W</strain>
    </source>
</reference>